<dbReference type="RefSeq" id="XP_008073967.1">
    <property type="nucleotide sequence ID" value="XM_008075776.1"/>
</dbReference>
<dbReference type="GO" id="GO:0003729">
    <property type="term" value="F:mRNA binding"/>
    <property type="evidence" value="ECO:0007669"/>
    <property type="project" value="TreeGrafter"/>
</dbReference>
<organism evidence="4 5">
    <name type="scientific">Vavraia culicis (isolate floridensis)</name>
    <name type="common">Microsporidian parasite</name>
    <dbReference type="NCBI Taxonomy" id="948595"/>
    <lineage>
        <taxon>Eukaryota</taxon>
        <taxon>Fungi</taxon>
        <taxon>Fungi incertae sedis</taxon>
        <taxon>Microsporidia</taxon>
        <taxon>Pleistophoridae</taxon>
        <taxon>Vavraia</taxon>
    </lineage>
</organism>
<dbReference type="GO" id="GO:0005730">
    <property type="term" value="C:nucleolus"/>
    <property type="evidence" value="ECO:0007669"/>
    <property type="project" value="TreeGrafter"/>
</dbReference>
<dbReference type="InterPro" id="IPR040059">
    <property type="entry name" value="PUM3"/>
</dbReference>
<feature type="repeat" description="Pumilio" evidence="2">
    <location>
        <begin position="153"/>
        <end position="189"/>
    </location>
</feature>
<dbReference type="GeneID" id="19878830"/>
<evidence type="ECO:0000313" key="4">
    <source>
        <dbReference type="EMBL" id="ELA47624.1"/>
    </source>
</evidence>
<dbReference type="InterPro" id="IPR011989">
    <property type="entry name" value="ARM-like"/>
</dbReference>
<keyword evidence="5" id="KW-1185">Reference proteome</keyword>
<protein>
    <recommendedName>
        <fullName evidence="6">PUM-HD domain-containing protein</fullName>
    </recommendedName>
</protein>
<dbReference type="OMA" id="CKKDWEI"/>
<evidence type="ECO:0000256" key="1">
    <source>
        <dbReference type="ARBA" id="ARBA00022737"/>
    </source>
</evidence>
<evidence type="ECO:0000313" key="5">
    <source>
        <dbReference type="Proteomes" id="UP000011081"/>
    </source>
</evidence>
<dbReference type="EMBL" id="GL877415">
    <property type="protein sequence ID" value="ELA47624.1"/>
    <property type="molecule type" value="Genomic_DNA"/>
</dbReference>
<feature type="compositionally biased region" description="Basic and acidic residues" evidence="3">
    <location>
        <begin position="18"/>
        <end position="33"/>
    </location>
</feature>
<dbReference type="Proteomes" id="UP000011081">
    <property type="component" value="Unassembled WGS sequence"/>
</dbReference>
<dbReference type="STRING" id="948595.L2GVG8"/>
<dbReference type="SMART" id="SM00025">
    <property type="entry name" value="Pumilio"/>
    <property type="match status" value="2"/>
</dbReference>
<sequence>MAGTSNKRSGARNHKRGRFNERGADSKKMDHVGEASSCDGMSTRVGAGTTKKRNTKECYKGGARTNEVVRCKKGYVSRSCKENDIRGSCQENDAHDDSYSECTKKTKKYTESKSMQKSKTNELIDQCKKDWEISRRKKVAKSEREDANKRIVKILKGHFYQVLRKRTGSKIVQTLFKYGNATLKDQIFDEIYRYIPELCQCSFSIFFLQKLVDSKYLGKVFEMLKKEHRKILTSRVGAFYFDEVYQRMKVVQKGEMIKEIMGSEAKIFYGGKPLEDIPKEKFNFEAILQKMMDKGLTNLEIMHDLIYYHLMHFNDADERRVFMKGLSLFFVDLLHTQRGKSIAFELLRTSENKKKIFKKTGEYISKMVENAFVHDVLLELIQNGDDKYVLRYILKPIKTGMDVFLNTDNFDLFLLKLIDAHKFEVLKNKFMKAYKKNEKVYALRYEKVVGKLGGPDLKDNEGTCAEAS</sequence>
<dbReference type="VEuPathDB" id="MicrosporidiaDB:VCUG_00947"/>
<evidence type="ECO:0000256" key="2">
    <source>
        <dbReference type="PROSITE-ProRule" id="PRU00317"/>
    </source>
</evidence>
<dbReference type="AlphaFoldDB" id="L2GVG8"/>
<dbReference type="PANTHER" id="PTHR13389:SF0">
    <property type="entry name" value="PUMILIO HOMOLOG 3"/>
    <property type="match status" value="1"/>
</dbReference>
<dbReference type="HOGENOM" id="CLU_584221_0_0_1"/>
<dbReference type="InterPro" id="IPR001313">
    <property type="entry name" value="Pumilio_RNA-bd_rpt"/>
</dbReference>
<dbReference type="SUPFAM" id="SSF48371">
    <property type="entry name" value="ARM repeat"/>
    <property type="match status" value="1"/>
</dbReference>
<dbReference type="PROSITE" id="PS50302">
    <property type="entry name" value="PUM"/>
    <property type="match status" value="1"/>
</dbReference>
<reference evidence="5" key="1">
    <citation type="submission" date="2011-03" db="EMBL/GenBank/DDBJ databases">
        <title>The genome sequence of Vavraia culicis strain floridensis.</title>
        <authorList>
            <consortium name="The Broad Institute Genome Sequencing Platform"/>
            <person name="Cuomo C."/>
            <person name="Becnel J."/>
            <person name="Sanscrainte N."/>
            <person name="Young S.K."/>
            <person name="Zeng Q."/>
            <person name="Gargeya S."/>
            <person name="Fitzgerald M."/>
            <person name="Haas B."/>
            <person name="Abouelleil A."/>
            <person name="Alvarado L."/>
            <person name="Arachchi H.M."/>
            <person name="Berlin A."/>
            <person name="Chapman S.B."/>
            <person name="Gearin G."/>
            <person name="Goldberg J."/>
            <person name="Griggs A."/>
            <person name="Gujja S."/>
            <person name="Hansen M."/>
            <person name="Heiman D."/>
            <person name="Howarth C."/>
            <person name="Larimer J."/>
            <person name="Lui A."/>
            <person name="MacDonald P.J.P."/>
            <person name="McCowen C."/>
            <person name="Montmayeur A."/>
            <person name="Murphy C."/>
            <person name="Neiman D."/>
            <person name="Pearson M."/>
            <person name="Priest M."/>
            <person name="Roberts A."/>
            <person name="Saif S."/>
            <person name="Shea T."/>
            <person name="Sisk P."/>
            <person name="Stolte C."/>
            <person name="Sykes S."/>
            <person name="Wortman J."/>
            <person name="Nusbaum C."/>
            <person name="Birren B."/>
        </authorList>
    </citation>
    <scope>NUCLEOTIDE SEQUENCE [LARGE SCALE GENOMIC DNA]</scope>
    <source>
        <strain evidence="5">floridensis</strain>
    </source>
</reference>
<dbReference type="FunCoup" id="L2GVG8">
    <property type="interactions" value="166"/>
</dbReference>
<dbReference type="GO" id="GO:0006417">
    <property type="term" value="P:regulation of translation"/>
    <property type="evidence" value="ECO:0007669"/>
    <property type="project" value="TreeGrafter"/>
</dbReference>
<proteinExistence type="predicted"/>
<evidence type="ECO:0000256" key="3">
    <source>
        <dbReference type="SAM" id="MobiDB-lite"/>
    </source>
</evidence>
<gene>
    <name evidence="4" type="ORF">VCUG_00947</name>
</gene>
<evidence type="ECO:0008006" key="6">
    <source>
        <dbReference type="Google" id="ProtNLM"/>
    </source>
</evidence>
<dbReference type="Gene3D" id="1.25.10.10">
    <property type="entry name" value="Leucine-rich Repeat Variant"/>
    <property type="match status" value="1"/>
</dbReference>
<feature type="region of interest" description="Disordered" evidence="3">
    <location>
        <begin position="1"/>
        <end position="51"/>
    </location>
</feature>
<dbReference type="OrthoDB" id="2193727at2759"/>
<accession>L2GVG8</accession>
<dbReference type="PANTHER" id="PTHR13389">
    <property type="entry name" value="PUMILIO HOMOLOG 3"/>
    <property type="match status" value="1"/>
</dbReference>
<name>L2GVG8_VAVCU</name>
<dbReference type="InterPro" id="IPR016024">
    <property type="entry name" value="ARM-type_fold"/>
</dbReference>
<dbReference type="InParanoid" id="L2GVG8"/>
<keyword evidence="1" id="KW-0677">Repeat</keyword>